<dbReference type="EMBL" id="AMZH03021751">
    <property type="protein sequence ID" value="RRT37907.1"/>
    <property type="molecule type" value="Genomic_DNA"/>
</dbReference>
<name>A0A426XEJ9_ENSVE</name>
<proteinExistence type="predicted"/>
<dbReference type="Proteomes" id="UP000287651">
    <property type="component" value="Unassembled WGS sequence"/>
</dbReference>
<protein>
    <submittedName>
        <fullName evidence="1">Uncharacterized protein</fullName>
    </submittedName>
</protein>
<accession>A0A426XEJ9</accession>
<organism evidence="1 2">
    <name type="scientific">Ensete ventricosum</name>
    <name type="common">Abyssinian banana</name>
    <name type="synonym">Musa ensete</name>
    <dbReference type="NCBI Taxonomy" id="4639"/>
    <lineage>
        <taxon>Eukaryota</taxon>
        <taxon>Viridiplantae</taxon>
        <taxon>Streptophyta</taxon>
        <taxon>Embryophyta</taxon>
        <taxon>Tracheophyta</taxon>
        <taxon>Spermatophyta</taxon>
        <taxon>Magnoliopsida</taxon>
        <taxon>Liliopsida</taxon>
        <taxon>Zingiberales</taxon>
        <taxon>Musaceae</taxon>
        <taxon>Ensete</taxon>
    </lineage>
</organism>
<gene>
    <name evidence="1" type="ORF">B296_00055650</name>
</gene>
<evidence type="ECO:0000313" key="2">
    <source>
        <dbReference type="Proteomes" id="UP000287651"/>
    </source>
</evidence>
<reference evidence="1 2" key="1">
    <citation type="journal article" date="2014" name="Agronomy (Basel)">
        <title>A Draft Genome Sequence for Ensete ventricosum, the Drought-Tolerant Tree Against Hunger.</title>
        <authorList>
            <person name="Harrison J."/>
            <person name="Moore K.A."/>
            <person name="Paszkiewicz K."/>
            <person name="Jones T."/>
            <person name="Grant M."/>
            <person name="Ambacheew D."/>
            <person name="Muzemil S."/>
            <person name="Studholme D.J."/>
        </authorList>
    </citation>
    <scope>NUCLEOTIDE SEQUENCE [LARGE SCALE GENOMIC DNA]</scope>
</reference>
<evidence type="ECO:0000313" key="1">
    <source>
        <dbReference type="EMBL" id="RRT37907.1"/>
    </source>
</evidence>
<sequence>MDRKPGEKGATIASIFLGSAGLRMGFPVRVHCVSFGALVTLPPLLSMLPGEVLLDPCQVTERPGRVVVHARWLRANVDPLPCHFLAASLPQLPWQIVAPPVELQVLVSLETLVTYLADKSVGGHQRVG</sequence>
<comment type="caution">
    <text evidence="1">The sequence shown here is derived from an EMBL/GenBank/DDBJ whole genome shotgun (WGS) entry which is preliminary data.</text>
</comment>
<dbReference type="AlphaFoldDB" id="A0A426XEJ9"/>